<dbReference type="AlphaFoldDB" id="A0AAV5WDK9"/>
<gene>
    <name evidence="1" type="ORF">PFISCL1PPCAC_21658</name>
</gene>
<reference evidence="1" key="1">
    <citation type="submission" date="2023-10" db="EMBL/GenBank/DDBJ databases">
        <title>Genome assembly of Pristionchus species.</title>
        <authorList>
            <person name="Yoshida K."/>
            <person name="Sommer R.J."/>
        </authorList>
    </citation>
    <scope>NUCLEOTIDE SEQUENCE</scope>
    <source>
        <strain evidence="1">RS5133</strain>
    </source>
</reference>
<accession>A0AAV5WDK9</accession>
<dbReference type="Proteomes" id="UP001432322">
    <property type="component" value="Unassembled WGS sequence"/>
</dbReference>
<organism evidence="1 2">
    <name type="scientific">Pristionchus fissidentatus</name>
    <dbReference type="NCBI Taxonomy" id="1538716"/>
    <lineage>
        <taxon>Eukaryota</taxon>
        <taxon>Metazoa</taxon>
        <taxon>Ecdysozoa</taxon>
        <taxon>Nematoda</taxon>
        <taxon>Chromadorea</taxon>
        <taxon>Rhabditida</taxon>
        <taxon>Rhabditina</taxon>
        <taxon>Diplogasteromorpha</taxon>
        <taxon>Diplogasteroidea</taxon>
        <taxon>Neodiplogasteridae</taxon>
        <taxon>Pristionchus</taxon>
    </lineage>
</organism>
<dbReference type="EMBL" id="BTSY01000005">
    <property type="protein sequence ID" value="GMT30361.1"/>
    <property type="molecule type" value="Genomic_DNA"/>
</dbReference>
<feature type="non-terminal residue" evidence="1">
    <location>
        <position position="1"/>
    </location>
</feature>
<protein>
    <submittedName>
        <fullName evidence="1">Uncharacterized protein</fullName>
    </submittedName>
</protein>
<feature type="non-terminal residue" evidence="1">
    <location>
        <position position="173"/>
    </location>
</feature>
<evidence type="ECO:0000313" key="1">
    <source>
        <dbReference type="EMBL" id="GMT30361.1"/>
    </source>
</evidence>
<keyword evidence="2" id="KW-1185">Reference proteome</keyword>
<name>A0AAV5WDK9_9BILA</name>
<comment type="caution">
    <text evidence="1">The sequence shown here is derived from an EMBL/GenBank/DDBJ whole genome shotgun (WGS) entry which is preliminary data.</text>
</comment>
<sequence>EEECKSMVNSVRKCDGESMRKYGNKIVCVFCLSGVRIHLNFQRQIRCDFVHDKVGLVYEGNSTSEIHSGDLTCVKLAPERAKRNPCPYTCAESAICSETKLVCACLKGYVDVSSQYNKEAGRICTKCNNSDPVGTDYIMLFDESESTIPHRPKMVDFLASFLQFIDIDHTDNR</sequence>
<evidence type="ECO:0000313" key="2">
    <source>
        <dbReference type="Proteomes" id="UP001432322"/>
    </source>
</evidence>
<proteinExistence type="predicted"/>